<protein>
    <recommendedName>
        <fullName evidence="2">Fe-S metabolism associated domain-containing protein</fullName>
    </recommendedName>
</protein>
<feature type="non-terminal residue" evidence="3">
    <location>
        <position position="80"/>
    </location>
</feature>
<accession>A0A382LSD3</accession>
<comment type="similarity">
    <text evidence="1">Belongs to the SufE family.</text>
</comment>
<name>A0A382LSD3_9ZZZZ</name>
<dbReference type="PANTHER" id="PTHR43597:SF5">
    <property type="entry name" value="SUFE-LIKE PROTEIN 2, CHLOROPLASTIC"/>
    <property type="match status" value="1"/>
</dbReference>
<dbReference type="AlphaFoldDB" id="A0A382LSD3"/>
<dbReference type="SUPFAM" id="SSF82649">
    <property type="entry name" value="SufE/NifU"/>
    <property type="match status" value="1"/>
</dbReference>
<reference evidence="3" key="1">
    <citation type="submission" date="2018-05" db="EMBL/GenBank/DDBJ databases">
        <authorList>
            <person name="Lanie J.A."/>
            <person name="Ng W.-L."/>
            <person name="Kazmierczak K.M."/>
            <person name="Andrzejewski T.M."/>
            <person name="Davidsen T.M."/>
            <person name="Wayne K.J."/>
            <person name="Tettelin H."/>
            <person name="Glass J.I."/>
            <person name="Rusch D."/>
            <person name="Podicherti R."/>
            <person name="Tsui H.-C.T."/>
            <person name="Winkler M.E."/>
        </authorList>
    </citation>
    <scope>NUCLEOTIDE SEQUENCE</scope>
</reference>
<dbReference type="PANTHER" id="PTHR43597">
    <property type="entry name" value="SULFUR ACCEPTOR PROTEIN CSDE"/>
    <property type="match status" value="1"/>
</dbReference>
<evidence type="ECO:0000259" key="2">
    <source>
        <dbReference type="Pfam" id="PF02657"/>
    </source>
</evidence>
<feature type="domain" description="Fe-S metabolism associated" evidence="2">
    <location>
        <begin position="13"/>
        <end position="80"/>
    </location>
</feature>
<proteinExistence type="inferred from homology"/>
<dbReference type="Gene3D" id="3.90.1010.10">
    <property type="match status" value="1"/>
</dbReference>
<dbReference type="InterPro" id="IPR003808">
    <property type="entry name" value="Fe-S_metab-assoc_dom"/>
</dbReference>
<sequence length="80" mass="9354">MGIIIDIQKEIIDEFEMFNDWMQKYEYLIDLGKDLPKIKEKYKTENNVIKGCQSKVWLHAEGKEDKIIYAADSNAIITKG</sequence>
<gene>
    <name evidence="3" type="ORF">METZ01_LOCUS292187</name>
</gene>
<evidence type="ECO:0000313" key="3">
    <source>
        <dbReference type="EMBL" id="SVC39333.1"/>
    </source>
</evidence>
<dbReference type="Pfam" id="PF02657">
    <property type="entry name" value="SufE"/>
    <property type="match status" value="1"/>
</dbReference>
<evidence type="ECO:0000256" key="1">
    <source>
        <dbReference type="ARBA" id="ARBA00010282"/>
    </source>
</evidence>
<organism evidence="3">
    <name type="scientific">marine metagenome</name>
    <dbReference type="NCBI Taxonomy" id="408172"/>
    <lineage>
        <taxon>unclassified sequences</taxon>
        <taxon>metagenomes</taxon>
        <taxon>ecological metagenomes</taxon>
    </lineage>
</organism>
<dbReference type="EMBL" id="UINC01088796">
    <property type="protein sequence ID" value="SVC39333.1"/>
    <property type="molecule type" value="Genomic_DNA"/>
</dbReference>